<comment type="caution">
    <text evidence="2">The sequence shown here is derived from an EMBL/GenBank/DDBJ whole genome shotgun (WGS) entry which is preliminary data.</text>
</comment>
<keyword evidence="2" id="KW-0548">Nucleotidyltransferase</keyword>
<dbReference type="EMBL" id="JARYZI010000012">
    <property type="protein sequence ID" value="MDH8679447.1"/>
    <property type="molecule type" value="Genomic_DNA"/>
</dbReference>
<dbReference type="PROSITE" id="PS50887">
    <property type="entry name" value="GGDEF"/>
    <property type="match status" value="1"/>
</dbReference>
<dbReference type="Gene3D" id="3.30.70.270">
    <property type="match status" value="1"/>
</dbReference>
<dbReference type="PANTHER" id="PTHR46663:SF2">
    <property type="entry name" value="GGDEF DOMAIN-CONTAINING PROTEIN"/>
    <property type="match status" value="1"/>
</dbReference>
<dbReference type="EC" id="2.7.7.65" evidence="2"/>
<sequence length="316" mass="36937">MNNFFYEVLNKLNNGVILLDHQKKIVFWNHWMELKTELKMETVFNYEIDEVAPKFLRPKYSKILDLVIETGQGRFLAGAVHGGFFSNIDLELNPNMQQNLQIESIDNKFILIQIEDHTGHYQKVQKMKHFIKYLEKENDEIRQNEEISRQMAMHDVLTGLPNRLFFMDKLRKRLEDFIIDQSAQSIAVFFIDLDNLKEVNDQFGHRYGDSILMEMSKRLKNAIRFSDTVARLSGDEFVIMMEGLIDRKDIERVANHILDQFTKPFIIENKSLFVTCSMGISLFPEDGNDADDLLDKADQALYKVKNSGKAGYAFFK</sequence>
<dbReference type="RefSeq" id="WP_281095343.1">
    <property type="nucleotide sequence ID" value="NZ_JARYZI010000012.1"/>
</dbReference>
<protein>
    <submittedName>
        <fullName evidence="2">GGDEF domain-containing protein</fullName>
        <ecNumber evidence="2">2.7.7.65</ecNumber>
    </submittedName>
</protein>
<dbReference type="InterPro" id="IPR029787">
    <property type="entry name" value="Nucleotide_cyclase"/>
</dbReference>
<dbReference type="PANTHER" id="PTHR46663">
    <property type="entry name" value="DIGUANYLATE CYCLASE DGCT-RELATED"/>
    <property type="match status" value="1"/>
</dbReference>
<reference evidence="2 3" key="1">
    <citation type="submission" date="2023-04" db="EMBL/GenBank/DDBJ databases">
        <title>Fusibacter bizertensis strain WBS, isolated from littoral bottom sediments of the Arctic seas - biochemical and genomic analysis.</title>
        <authorList>
            <person name="Brioukhanov A.L."/>
        </authorList>
    </citation>
    <scope>NUCLEOTIDE SEQUENCE [LARGE SCALE GENOMIC DNA]</scope>
    <source>
        <strain evidence="2 3">WBS</strain>
    </source>
</reference>
<proteinExistence type="predicted"/>
<dbReference type="InterPro" id="IPR000160">
    <property type="entry name" value="GGDEF_dom"/>
</dbReference>
<accession>A0ABT6NG92</accession>
<keyword evidence="3" id="KW-1185">Reference proteome</keyword>
<dbReference type="InterPro" id="IPR052163">
    <property type="entry name" value="DGC-Regulatory_Protein"/>
</dbReference>
<keyword evidence="2" id="KW-0808">Transferase</keyword>
<dbReference type="GO" id="GO:0052621">
    <property type="term" value="F:diguanylate cyclase activity"/>
    <property type="evidence" value="ECO:0007669"/>
    <property type="project" value="UniProtKB-EC"/>
</dbReference>
<dbReference type="Gene3D" id="3.30.450.20">
    <property type="entry name" value="PAS domain"/>
    <property type="match status" value="1"/>
</dbReference>
<dbReference type="Pfam" id="PF00990">
    <property type="entry name" value="GGDEF"/>
    <property type="match status" value="1"/>
</dbReference>
<dbReference type="Proteomes" id="UP001158045">
    <property type="component" value="Unassembled WGS sequence"/>
</dbReference>
<dbReference type="InterPro" id="IPR043128">
    <property type="entry name" value="Rev_trsase/Diguanyl_cyclase"/>
</dbReference>
<name>A0ABT6NG92_9FIRM</name>
<gene>
    <name evidence="2" type="ORF">QE109_14910</name>
</gene>
<dbReference type="SUPFAM" id="SSF55785">
    <property type="entry name" value="PYP-like sensor domain (PAS domain)"/>
    <property type="match status" value="1"/>
</dbReference>
<dbReference type="CDD" id="cd01949">
    <property type="entry name" value="GGDEF"/>
    <property type="match status" value="1"/>
</dbReference>
<feature type="domain" description="GGDEF" evidence="1">
    <location>
        <begin position="184"/>
        <end position="316"/>
    </location>
</feature>
<evidence type="ECO:0000313" key="2">
    <source>
        <dbReference type="EMBL" id="MDH8679447.1"/>
    </source>
</evidence>
<organism evidence="2 3">
    <name type="scientific">Fusibacter bizertensis</name>
    <dbReference type="NCBI Taxonomy" id="1488331"/>
    <lineage>
        <taxon>Bacteria</taxon>
        <taxon>Bacillati</taxon>
        <taxon>Bacillota</taxon>
        <taxon>Clostridia</taxon>
        <taxon>Eubacteriales</taxon>
        <taxon>Eubacteriales Family XII. Incertae Sedis</taxon>
        <taxon>Fusibacter</taxon>
    </lineage>
</organism>
<evidence type="ECO:0000313" key="3">
    <source>
        <dbReference type="Proteomes" id="UP001158045"/>
    </source>
</evidence>
<dbReference type="SUPFAM" id="SSF55073">
    <property type="entry name" value="Nucleotide cyclase"/>
    <property type="match status" value="1"/>
</dbReference>
<dbReference type="NCBIfam" id="TIGR00254">
    <property type="entry name" value="GGDEF"/>
    <property type="match status" value="1"/>
</dbReference>
<evidence type="ECO:0000259" key="1">
    <source>
        <dbReference type="PROSITE" id="PS50887"/>
    </source>
</evidence>
<dbReference type="SMART" id="SM00267">
    <property type="entry name" value="GGDEF"/>
    <property type="match status" value="1"/>
</dbReference>
<dbReference type="InterPro" id="IPR035965">
    <property type="entry name" value="PAS-like_dom_sf"/>
</dbReference>